<dbReference type="SUPFAM" id="SSF48264">
    <property type="entry name" value="Cytochrome P450"/>
    <property type="match status" value="1"/>
</dbReference>
<keyword evidence="4 8" id="KW-0479">Metal-binding</keyword>
<keyword evidence="11" id="KW-1185">Reference proteome</keyword>
<evidence type="ECO:0000256" key="2">
    <source>
        <dbReference type="ARBA" id="ARBA00005179"/>
    </source>
</evidence>
<evidence type="ECO:0000313" key="11">
    <source>
        <dbReference type="Proteomes" id="UP000218334"/>
    </source>
</evidence>
<evidence type="ECO:0000256" key="5">
    <source>
        <dbReference type="ARBA" id="ARBA00023002"/>
    </source>
</evidence>
<keyword evidence="8" id="KW-0349">Heme</keyword>
<comment type="pathway">
    <text evidence="2">Secondary metabolite biosynthesis.</text>
</comment>
<evidence type="ECO:0000256" key="9">
    <source>
        <dbReference type="SAM" id="Phobius"/>
    </source>
</evidence>
<dbReference type="AlphaFoldDB" id="A0A2H3ATB3"/>
<comment type="similarity">
    <text evidence="3">Belongs to the cytochrome P450 family.</text>
</comment>
<keyword evidence="9" id="KW-1133">Transmembrane helix</keyword>
<dbReference type="GO" id="GO:0004497">
    <property type="term" value="F:monooxygenase activity"/>
    <property type="evidence" value="ECO:0007669"/>
    <property type="project" value="UniProtKB-KW"/>
</dbReference>
<evidence type="ECO:0000256" key="8">
    <source>
        <dbReference type="PIRSR" id="PIRSR602403-1"/>
    </source>
</evidence>
<feature type="binding site" description="axial binding residue" evidence="8">
    <location>
        <position position="489"/>
    </location>
    <ligand>
        <name>heme</name>
        <dbReference type="ChEBI" id="CHEBI:30413"/>
    </ligand>
    <ligandPart>
        <name>Fe</name>
        <dbReference type="ChEBI" id="CHEBI:18248"/>
    </ligandPart>
</feature>
<organism evidence="10 11">
    <name type="scientific">Armillaria solidipes</name>
    <dbReference type="NCBI Taxonomy" id="1076256"/>
    <lineage>
        <taxon>Eukaryota</taxon>
        <taxon>Fungi</taxon>
        <taxon>Dikarya</taxon>
        <taxon>Basidiomycota</taxon>
        <taxon>Agaricomycotina</taxon>
        <taxon>Agaricomycetes</taxon>
        <taxon>Agaricomycetidae</taxon>
        <taxon>Agaricales</taxon>
        <taxon>Marasmiineae</taxon>
        <taxon>Physalacriaceae</taxon>
        <taxon>Armillaria</taxon>
    </lineage>
</organism>
<keyword evidence="9" id="KW-0812">Transmembrane</keyword>
<dbReference type="PRINTS" id="PR00465">
    <property type="entry name" value="EP450IV"/>
</dbReference>
<protein>
    <submittedName>
        <fullName evidence="10">Cytochrome P450</fullName>
    </submittedName>
</protein>
<keyword evidence="5" id="KW-0560">Oxidoreductase</keyword>
<feature type="transmembrane region" description="Helical" evidence="9">
    <location>
        <begin position="53"/>
        <end position="78"/>
    </location>
</feature>
<dbReference type="InterPro" id="IPR001128">
    <property type="entry name" value="Cyt_P450"/>
</dbReference>
<dbReference type="InterPro" id="IPR050121">
    <property type="entry name" value="Cytochrome_P450_monoxygenase"/>
</dbReference>
<dbReference type="STRING" id="1076256.A0A2H3ATB3"/>
<dbReference type="PRINTS" id="PR00385">
    <property type="entry name" value="P450"/>
</dbReference>
<name>A0A2H3ATB3_9AGAR</name>
<proteinExistence type="inferred from homology"/>
<evidence type="ECO:0000256" key="3">
    <source>
        <dbReference type="ARBA" id="ARBA00010617"/>
    </source>
</evidence>
<keyword evidence="6 8" id="KW-0408">Iron</keyword>
<feature type="transmembrane region" description="Helical" evidence="9">
    <location>
        <begin position="6"/>
        <end position="22"/>
    </location>
</feature>
<gene>
    <name evidence="10" type="ORF">ARMSODRAFT_997295</name>
</gene>
<comment type="cofactor">
    <cofactor evidence="1 8">
        <name>heme</name>
        <dbReference type="ChEBI" id="CHEBI:30413"/>
    </cofactor>
</comment>
<evidence type="ECO:0000256" key="4">
    <source>
        <dbReference type="ARBA" id="ARBA00022723"/>
    </source>
</evidence>
<dbReference type="GO" id="GO:0020037">
    <property type="term" value="F:heme binding"/>
    <property type="evidence" value="ECO:0007669"/>
    <property type="project" value="InterPro"/>
</dbReference>
<dbReference type="InterPro" id="IPR036396">
    <property type="entry name" value="Cyt_P450_sf"/>
</dbReference>
<dbReference type="InterPro" id="IPR002403">
    <property type="entry name" value="Cyt_P450_E_grp-IV"/>
</dbReference>
<sequence>MVLGLLTASSITGVLFFTYYFHRPIRGDTGVALEILIGISALLYRRVVFLETYLNSFIASSVFLAFQVFFLVLSAISYRLSPFHPLSKYPGPLLAKCTSLYLTHTVWTGKRHLIFKELHRRLGPFVRIGPNTISINLHEAILPVYSTASAWNKTDAYHLGGLAGAGLFFIQDREEHNARKKYWAPAFTNEALASYESMIERRTNEFILALSTRRKERKGVVDVTLILQYWAHDITGEFAFGDTWKWSFCRDGDHLGLVHCTGLETAAFEIFGQAPSLSHLLWYLPPTQIFRIMDAVFDRSLSVRRKEGSQQQDLMTHLLGECNEGLPKLKDDHLRQEGALALLAGTNGISSALTFSLFYIASNSTIYSKLKKELHEAFPDSDASSPLGMAELAELDYLNAVVNESLRLGAPLGNFPRVTPKGGAVIGGEYIAEGCIVSVPAWAQMISEDNFYPHPEQFIPERWLPGGLGPDSRTNRNAMMTFSHGPFGCMGKQFVYQQMRLLLSRMILTYDFKLPDGFDASAFIEGIENRRTTSFTYPLELVII</sequence>
<evidence type="ECO:0000256" key="7">
    <source>
        <dbReference type="ARBA" id="ARBA00023033"/>
    </source>
</evidence>
<keyword evidence="7" id="KW-0503">Monooxygenase</keyword>
<feature type="transmembrane region" description="Helical" evidence="9">
    <location>
        <begin position="29"/>
        <end position="47"/>
    </location>
</feature>
<evidence type="ECO:0000256" key="6">
    <source>
        <dbReference type="ARBA" id="ARBA00023004"/>
    </source>
</evidence>
<keyword evidence="9" id="KW-0472">Membrane</keyword>
<reference evidence="11" key="1">
    <citation type="journal article" date="2017" name="Nat. Ecol. Evol.">
        <title>Genome expansion and lineage-specific genetic innovations in the forest pathogenic fungi Armillaria.</title>
        <authorList>
            <person name="Sipos G."/>
            <person name="Prasanna A.N."/>
            <person name="Walter M.C."/>
            <person name="O'Connor E."/>
            <person name="Balint B."/>
            <person name="Krizsan K."/>
            <person name="Kiss B."/>
            <person name="Hess J."/>
            <person name="Varga T."/>
            <person name="Slot J."/>
            <person name="Riley R."/>
            <person name="Boka B."/>
            <person name="Rigling D."/>
            <person name="Barry K."/>
            <person name="Lee J."/>
            <person name="Mihaltcheva S."/>
            <person name="LaButti K."/>
            <person name="Lipzen A."/>
            <person name="Waldron R."/>
            <person name="Moloney N.M."/>
            <person name="Sperisen C."/>
            <person name="Kredics L."/>
            <person name="Vagvoelgyi C."/>
            <person name="Patrignani A."/>
            <person name="Fitzpatrick D."/>
            <person name="Nagy I."/>
            <person name="Doyle S."/>
            <person name="Anderson J.B."/>
            <person name="Grigoriev I.V."/>
            <person name="Gueldener U."/>
            <person name="Muensterkoetter M."/>
            <person name="Nagy L.G."/>
        </authorList>
    </citation>
    <scope>NUCLEOTIDE SEQUENCE [LARGE SCALE GENOMIC DNA]</scope>
    <source>
        <strain evidence="11">28-4</strain>
    </source>
</reference>
<dbReference type="PANTHER" id="PTHR24305:SF187">
    <property type="entry name" value="P450, PUTATIVE (EUROFUNG)-RELATED"/>
    <property type="match status" value="1"/>
</dbReference>
<dbReference type="Pfam" id="PF00067">
    <property type="entry name" value="p450"/>
    <property type="match status" value="1"/>
</dbReference>
<accession>A0A2H3ATB3</accession>
<dbReference type="EMBL" id="KZ293470">
    <property type="protein sequence ID" value="PBK61991.1"/>
    <property type="molecule type" value="Genomic_DNA"/>
</dbReference>
<dbReference type="Proteomes" id="UP000218334">
    <property type="component" value="Unassembled WGS sequence"/>
</dbReference>
<evidence type="ECO:0000313" key="10">
    <source>
        <dbReference type="EMBL" id="PBK61991.1"/>
    </source>
</evidence>
<dbReference type="GO" id="GO:0005506">
    <property type="term" value="F:iron ion binding"/>
    <property type="evidence" value="ECO:0007669"/>
    <property type="project" value="InterPro"/>
</dbReference>
<evidence type="ECO:0000256" key="1">
    <source>
        <dbReference type="ARBA" id="ARBA00001971"/>
    </source>
</evidence>
<dbReference type="PANTHER" id="PTHR24305">
    <property type="entry name" value="CYTOCHROME P450"/>
    <property type="match status" value="1"/>
</dbReference>
<dbReference type="Gene3D" id="1.10.630.10">
    <property type="entry name" value="Cytochrome P450"/>
    <property type="match status" value="1"/>
</dbReference>
<dbReference type="GO" id="GO:0016705">
    <property type="term" value="F:oxidoreductase activity, acting on paired donors, with incorporation or reduction of molecular oxygen"/>
    <property type="evidence" value="ECO:0007669"/>
    <property type="project" value="InterPro"/>
</dbReference>